<gene>
    <name evidence="1" type="ORF">EYC87_15555</name>
</gene>
<dbReference type="InterPro" id="IPR010451">
    <property type="entry name" value="Acetoacetate_decarboxylase"/>
</dbReference>
<dbReference type="EMBL" id="SHNP01000005">
    <property type="protein sequence ID" value="MCX2975006.1"/>
    <property type="molecule type" value="Genomic_DNA"/>
</dbReference>
<dbReference type="Gene3D" id="2.40.400.10">
    <property type="entry name" value="Acetoacetate decarboxylase-like"/>
    <property type="match status" value="1"/>
</dbReference>
<proteinExistence type="predicted"/>
<name>A0ABT3SYC2_9GAMM</name>
<accession>A0ABT3SYC2</accession>
<evidence type="ECO:0000313" key="1">
    <source>
        <dbReference type="EMBL" id="MCX2975006.1"/>
    </source>
</evidence>
<reference evidence="1" key="1">
    <citation type="submission" date="2019-02" db="EMBL/GenBank/DDBJ databases">
        <authorList>
            <person name="Li S.-H."/>
        </authorList>
    </citation>
    <scope>NUCLEOTIDE SEQUENCE</scope>
    <source>
        <strain evidence="1">IMCC8485</strain>
    </source>
</reference>
<dbReference type="Pfam" id="PF06314">
    <property type="entry name" value="ADC"/>
    <property type="match status" value="1"/>
</dbReference>
<dbReference type="InterPro" id="IPR023375">
    <property type="entry name" value="ADC_dom_sf"/>
</dbReference>
<sequence length="298" mass="33475">MKFAQVLKLLSKPKLLLKIKNSNSGDTGSPFVRSYKDLAKGGRPTADFTDAEILNLVWETTPEAIATLLPPPLKPASRPLVGAFIAWYPSTNFSVPYNESALFIRASYKGEEGWYCLSMPVTDDMAMAGGREGWGYPKKMAHIAFSRDGDTVTGYTERHGIKFMQVKARLTGKVNNDNAALDELLALGVNPDGEFSERVYLFKHSHSPVKTGIFDYPPLLVEGHTRFRPKTFSWAETEIEITPSAYDPWGEVPVKRMLGGFYTVGDNSMLHGRVLQKVNEFEFLPYSFLKYEFDQNRP</sequence>
<evidence type="ECO:0000313" key="2">
    <source>
        <dbReference type="Proteomes" id="UP001143307"/>
    </source>
</evidence>
<dbReference type="SUPFAM" id="SSF160104">
    <property type="entry name" value="Acetoacetate decarboxylase-like"/>
    <property type="match status" value="1"/>
</dbReference>
<organism evidence="1 2">
    <name type="scientific">Candidatus Seongchinamella marina</name>
    <dbReference type="NCBI Taxonomy" id="2518990"/>
    <lineage>
        <taxon>Bacteria</taxon>
        <taxon>Pseudomonadati</taxon>
        <taxon>Pseudomonadota</taxon>
        <taxon>Gammaproteobacteria</taxon>
        <taxon>Cellvibrionales</taxon>
        <taxon>Halieaceae</taxon>
        <taxon>Seongchinamella</taxon>
    </lineage>
</organism>
<protein>
    <submittedName>
        <fullName evidence="1">Acetoacetate decarboxylase</fullName>
    </submittedName>
</protein>
<comment type="caution">
    <text evidence="1">The sequence shown here is derived from an EMBL/GenBank/DDBJ whole genome shotgun (WGS) entry which is preliminary data.</text>
</comment>
<keyword evidence="2" id="KW-1185">Reference proteome</keyword>
<dbReference type="RefSeq" id="WP_279253673.1">
    <property type="nucleotide sequence ID" value="NZ_SHNP01000005.1"/>
</dbReference>
<dbReference type="Proteomes" id="UP001143307">
    <property type="component" value="Unassembled WGS sequence"/>
</dbReference>